<feature type="compositionally biased region" description="Basic residues" evidence="10">
    <location>
        <begin position="340"/>
        <end position="352"/>
    </location>
</feature>
<dbReference type="GO" id="GO:0008270">
    <property type="term" value="F:zinc ion binding"/>
    <property type="evidence" value="ECO:0007669"/>
    <property type="project" value="InterPro"/>
</dbReference>
<keyword evidence="3" id="KW-0227">DNA damage</keyword>
<evidence type="ECO:0000256" key="10">
    <source>
        <dbReference type="SAM" id="MobiDB-lite"/>
    </source>
</evidence>
<dbReference type="InterPro" id="IPR010979">
    <property type="entry name" value="Ribosomal_uS13-like_H2TH"/>
</dbReference>
<dbReference type="SUPFAM" id="SSF46946">
    <property type="entry name" value="S13-like H2TH domain"/>
    <property type="match status" value="1"/>
</dbReference>
<feature type="compositionally biased region" description="Low complexity" evidence="10">
    <location>
        <begin position="321"/>
        <end position="339"/>
    </location>
</feature>
<name>A0A7Y6NMT6_9BURK</name>
<accession>A0A7Y6NMT6</accession>
<keyword evidence="8" id="KW-0511">Multifunctional enzyme</keyword>
<dbReference type="RefSeq" id="WP_176068383.1">
    <property type="nucleotide sequence ID" value="NZ_JABWMJ010000003.1"/>
</dbReference>
<evidence type="ECO:0000256" key="2">
    <source>
        <dbReference type="ARBA" id="ARBA00009409"/>
    </source>
</evidence>
<organism evidence="12 13">
    <name type="scientific">Piscinibacter koreensis</name>
    <dbReference type="NCBI Taxonomy" id="2742824"/>
    <lineage>
        <taxon>Bacteria</taxon>
        <taxon>Pseudomonadati</taxon>
        <taxon>Pseudomonadota</taxon>
        <taxon>Betaproteobacteria</taxon>
        <taxon>Burkholderiales</taxon>
        <taxon>Sphaerotilaceae</taxon>
        <taxon>Piscinibacter</taxon>
    </lineage>
</organism>
<evidence type="ECO:0000256" key="6">
    <source>
        <dbReference type="ARBA" id="ARBA00023204"/>
    </source>
</evidence>
<dbReference type="InterPro" id="IPR012319">
    <property type="entry name" value="FPG_cat"/>
</dbReference>
<keyword evidence="9" id="KW-0326">Glycosidase</keyword>
<comment type="similarity">
    <text evidence="2">Belongs to the FPG family.</text>
</comment>
<dbReference type="SMART" id="SM00898">
    <property type="entry name" value="Fapy_DNA_glyco"/>
    <property type="match status" value="1"/>
</dbReference>
<dbReference type="InterPro" id="IPR035937">
    <property type="entry name" value="FPG_N"/>
</dbReference>
<dbReference type="Gene3D" id="3.20.190.10">
    <property type="entry name" value="MutM-like, N-terminal"/>
    <property type="match status" value="1"/>
</dbReference>
<dbReference type="GO" id="GO:0003906">
    <property type="term" value="F:DNA-(apurinic or apyrimidinic site) endonuclease activity"/>
    <property type="evidence" value="ECO:0007669"/>
    <property type="project" value="InterPro"/>
</dbReference>
<protein>
    <submittedName>
        <fullName evidence="12">Endonuclease</fullName>
    </submittedName>
</protein>
<dbReference type="Proteomes" id="UP000529637">
    <property type="component" value="Unassembled WGS sequence"/>
</dbReference>
<dbReference type="PANTHER" id="PTHR22993">
    <property type="entry name" value="FORMAMIDOPYRIMIDINE-DNA GLYCOSYLASE"/>
    <property type="match status" value="1"/>
</dbReference>
<dbReference type="CDD" id="cd08974">
    <property type="entry name" value="BaFpgNei_N_2"/>
    <property type="match status" value="1"/>
</dbReference>
<keyword evidence="12" id="KW-0255">Endonuclease</keyword>
<evidence type="ECO:0000256" key="5">
    <source>
        <dbReference type="ARBA" id="ARBA00023125"/>
    </source>
</evidence>
<dbReference type="EMBL" id="JABWMJ010000003">
    <property type="protein sequence ID" value="NUZ05962.1"/>
    <property type="molecule type" value="Genomic_DNA"/>
</dbReference>
<feature type="region of interest" description="Disordered" evidence="10">
    <location>
        <begin position="273"/>
        <end position="352"/>
    </location>
</feature>
<dbReference type="Pfam" id="PF01149">
    <property type="entry name" value="Fapy_DNA_glyco"/>
    <property type="match status" value="1"/>
</dbReference>
<evidence type="ECO:0000313" key="13">
    <source>
        <dbReference type="Proteomes" id="UP000529637"/>
    </source>
</evidence>
<dbReference type="PROSITE" id="PS51068">
    <property type="entry name" value="FPG_CAT"/>
    <property type="match status" value="1"/>
</dbReference>
<keyword evidence="12" id="KW-0540">Nuclease</keyword>
<evidence type="ECO:0000256" key="8">
    <source>
        <dbReference type="ARBA" id="ARBA00023268"/>
    </source>
</evidence>
<evidence type="ECO:0000256" key="9">
    <source>
        <dbReference type="ARBA" id="ARBA00023295"/>
    </source>
</evidence>
<comment type="caution">
    <text evidence="12">The sequence shown here is derived from an EMBL/GenBank/DDBJ whole genome shotgun (WGS) entry which is preliminary data.</text>
</comment>
<evidence type="ECO:0000256" key="1">
    <source>
        <dbReference type="ARBA" id="ARBA00001668"/>
    </source>
</evidence>
<reference evidence="12 13" key="1">
    <citation type="submission" date="2020-06" db="EMBL/GenBank/DDBJ databases">
        <title>Schlegella sp. ID0723 isolated from air conditioner.</title>
        <authorList>
            <person name="Kim D.Y."/>
            <person name="Kim D.-U."/>
        </authorList>
    </citation>
    <scope>NUCLEOTIDE SEQUENCE [LARGE SCALE GENOMIC DNA]</scope>
    <source>
        <strain evidence="12 13">ID0723</strain>
    </source>
</reference>
<evidence type="ECO:0000313" key="12">
    <source>
        <dbReference type="EMBL" id="NUZ05962.1"/>
    </source>
</evidence>
<dbReference type="PANTHER" id="PTHR22993:SF9">
    <property type="entry name" value="FORMAMIDOPYRIMIDINE-DNA GLYCOSYLASE"/>
    <property type="match status" value="1"/>
</dbReference>
<keyword evidence="5" id="KW-0238">DNA-binding</keyword>
<gene>
    <name evidence="12" type="ORF">HQN59_09310</name>
</gene>
<keyword evidence="6" id="KW-0234">DNA repair</keyword>
<dbReference type="SUPFAM" id="SSF81624">
    <property type="entry name" value="N-terminal domain of MutM-like DNA repair proteins"/>
    <property type="match status" value="1"/>
</dbReference>
<evidence type="ECO:0000259" key="11">
    <source>
        <dbReference type="PROSITE" id="PS51068"/>
    </source>
</evidence>
<evidence type="ECO:0000256" key="4">
    <source>
        <dbReference type="ARBA" id="ARBA00022801"/>
    </source>
</evidence>
<dbReference type="InterPro" id="IPR015886">
    <property type="entry name" value="H2TH_FPG"/>
</dbReference>
<evidence type="ECO:0000256" key="7">
    <source>
        <dbReference type="ARBA" id="ARBA00023239"/>
    </source>
</evidence>
<keyword evidence="4" id="KW-0378">Hydrolase</keyword>
<dbReference type="Pfam" id="PF06831">
    <property type="entry name" value="H2TH"/>
    <property type="match status" value="1"/>
</dbReference>
<dbReference type="GO" id="GO:0003684">
    <property type="term" value="F:damaged DNA binding"/>
    <property type="evidence" value="ECO:0007669"/>
    <property type="project" value="InterPro"/>
</dbReference>
<proteinExistence type="inferred from homology"/>
<keyword evidence="13" id="KW-1185">Reference proteome</keyword>
<dbReference type="Gene3D" id="1.10.8.50">
    <property type="match status" value="1"/>
</dbReference>
<sequence length="352" mass="39314">MPEGPSIVILKDEVAAFAGRRIASVDGNTTIDTSRLVGQRIVALRSWGKHFLVEFDGFALRIHLLMFGTYRIDERREDKPVRLGLRFDDGSELNFYTCSVRFVEGPLDETYEWSGDVMSPAWNPAIARRKLRAMPDALVCDALLDQTVFAGVGNIIKNEVLFRIRVHPLSAVGALPARKLAELVEQARIYSFEFLEWKRAYVLRQHWLAHTRRICPRCDIPFVKAYLGTTNRRSFFCERCQRRYGAVGAELVPVKKAEGARPASAARVLAEVKPRKAPKPVKAPKAMQAADASTPAKPVKAPRRSRADEVASDAVRRRPAPRVGAAPRVAEVAAQPAPRAARKAARRSRAER</sequence>
<keyword evidence="7" id="KW-0456">Lyase</keyword>
<dbReference type="GO" id="GO:0006284">
    <property type="term" value="P:base-excision repair"/>
    <property type="evidence" value="ECO:0007669"/>
    <property type="project" value="InterPro"/>
</dbReference>
<dbReference type="GO" id="GO:0008534">
    <property type="term" value="F:oxidized purine nucleobase lesion DNA N-glycosylase activity"/>
    <property type="evidence" value="ECO:0007669"/>
    <property type="project" value="UniProtKB-EC"/>
</dbReference>
<comment type="catalytic activity">
    <reaction evidence="1">
        <text>Hydrolysis of DNA containing ring-opened 7-methylguanine residues, releasing 2,6-diamino-4-hydroxy-5-(N-methyl)formamidopyrimidine.</text>
        <dbReference type="EC" id="3.2.2.23"/>
    </reaction>
</comment>
<feature type="domain" description="Formamidopyrimidine-DNA glycosylase catalytic" evidence="11">
    <location>
        <begin position="2"/>
        <end position="94"/>
    </location>
</feature>
<dbReference type="AlphaFoldDB" id="A0A7Y6NMT6"/>
<evidence type="ECO:0000256" key="3">
    <source>
        <dbReference type="ARBA" id="ARBA00022763"/>
    </source>
</evidence>
<dbReference type="GO" id="GO:0016829">
    <property type="term" value="F:lyase activity"/>
    <property type="evidence" value="ECO:0007669"/>
    <property type="project" value="UniProtKB-KW"/>
</dbReference>
<dbReference type="SMART" id="SM01232">
    <property type="entry name" value="H2TH"/>
    <property type="match status" value="1"/>
</dbReference>